<gene>
    <name evidence="3" type="ORF">HPP92_006333</name>
    <name evidence="2" type="ORF">HPP92_027928</name>
</gene>
<feature type="transmembrane region" description="Helical" evidence="1">
    <location>
        <begin position="350"/>
        <end position="374"/>
    </location>
</feature>
<dbReference type="Proteomes" id="UP000636800">
    <property type="component" value="Chromosome 2"/>
</dbReference>
<evidence type="ECO:0000256" key="1">
    <source>
        <dbReference type="SAM" id="Phobius"/>
    </source>
</evidence>
<dbReference type="AlphaFoldDB" id="A0A835RII5"/>
<dbReference type="PANTHER" id="PTHR33868:SF2">
    <property type="entry name" value="EXPRESSED PROTEIN"/>
    <property type="match status" value="1"/>
</dbReference>
<reference evidence="4 5" key="1">
    <citation type="journal article" date="2020" name="Nat. Food">
        <title>A phased Vanilla planifolia genome enables genetic improvement of flavour and production.</title>
        <authorList>
            <person name="Hasing T."/>
            <person name="Tang H."/>
            <person name="Brym M."/>
            <person name="Khazi F."/>
            <person name="Huang T."/>
            <person name="Chambers A.H."/>
        </authorList>
    </citation>
    <scope>NUCLEOTIDE SEQUENCE [LARGE SCALE GENOMIC DNA]</scope>
    <source>
        <tissue evidence="3">Leaf</tissue>
    </source>
</reference>
<keyword evidence="1" id="KW-1133">Transmembrane helix</keyword>
<dbReference type="Proteomes" id="UP000639772">
    <property type="component" value="Unassembled WGS sequence"/>
</dbReference>
<proteinExistence type="predicted"/>
<dbReference type="PANTHER" id="PTHR33868">
    <property type="entry name" value="EXPRESSED PROTEIN"/>
    <property type="match status" value="1"/>
</dbReference>
<keyword evidence="1" id="KW-0812">Transmembrane</keyword>
<organism evidence="3 4">
    <name type="scientific">Vanilla planifolia</name>
    <name type="common">Vanilla</name>
    <dbReference type="NCBI Taxonomy" id="51239"/>
    <lineage>
        <taxon>Eukaryota</taxon>
        <taxon>Viridiplantae</taxon>
        <taxon>Streptophyta</taxon>
        <taxon>Embryophyta</taxon>
        <taxon>Tracheophyta</taxon>
        <taxon>Spermatophyta</taxon>
        <taxon>Magnoliopsida</taxon>
        <taxon>Liliopsida</taxon>
        <taxon>Asparagales</taxon>
        <taxon>Orchidaceae</taxon>
        <taxon>Vanilloideae</taxon>
        <taxon>Vanilleae</taxon>
        <taxon>Vanilla</taxon>
    </lineage>
</organism>
<accession>A0A835RII5</accession>
<protein>
    <submittedName>
        <fullName evidence="3">Uncharacterized protein</fullName>
    </submittedName>
</protein>
<evidence type="ECO:0000313" key="4">
    <source>
        <dbReference type="Proteomes" id="UP000636800"/>
    </source>
</evidence>
<dbReference type="OrthoDB" id="1920951at2759"/>
<evidence type="ECO:0000313" key="2">
    <source>
        <dbReference type="EMBL" id="KAG0448233.1"/>
    </source>
</evidence>
<dbReference type="EMBL" id="JADCNM010000331">
    <property type="protein sequence ID" value="KAG0448233.1"/>
    <property type="molecule type" value="Genomic_DNA"/>
</dbReference>
<name>A0A835RII5_VANPL</name>
<evidence type="ECO:0000313" key="3">
    <source>
        <dbReference type="EMBL" id="KAG0492935.1"/>
    </source>
</evidence>
<evidence type="ECO:0000313" key="5">
    <source>
        <dbReference type="Proteomes" id="UP000639772"/>
    </source>
</evidence>
<sequence>MSSNLPPDTKWWLQHPTNFPSQNDLIFEQKTSKNEPGEFEEATNKASFEGRIPTVSMKACPLESSWIMPEVSIEHDSGTQVQDMKAVTSICPQQKVETEKDHGACWLQSELLNIKPFDNLPSHKADETCFDFNVPWEGINKCEPWWRISDEGELASLVAQKSLQNIENCDLPRPAHTSRSPYYCHESWEGNRFFTSQGCNLDASMCHPIGYPRHDLTLKDTNVSATAANPFSGEHNSESDPSRSELLEALCHSQTRARKAEMEARKAYDEKEHIVKLLFRQASHLFAYKQWLQMLQLESICLQLRIKDHQISTIFPVLPWMPLRGKPIAKHRSEMRRKGRKQKKCSLCRYAFILAVGLGLASAGFLLGYCLCWLSPS</sequence>
<keyword evidence="4" id="KW-1185">Reference proteome</keyword>
<dbReference type="EMBL" id="JADCNL010000002">
    <property type="protein sequence ID" value="KAG0492935.1"/>
    <property type="molecule type" value="Genomic_DNA"/>
</dbReference>
<comment type="caution">
    <text evidence="3">The sequence shown here is derived from an EMBL/GenBank/DDBJ whole genome shotgun (WGS) entry which is preliminary data.</text>
</comment>
<keyword evidence="1" id="KW-0472">Membrane</keyword>